<dbReference type="GeneID" id="25277952"/>
<evidence type="ECO:0000259" key="2">
    <source>
        <dbReference type="PROSITE" id="PS50097"/>
    </source>
</evidence>
<gene>
    <name evidence="3" type="ORF">A1O9_03012</name>
</gene>
<dbReference type="InterPro" id="IPR011333">
    <property type="entry name" value="SKP1/BTB/POZ_sf"/>
</dbReference>
<evidence type="ECO:0000256" key="1">
    <source>
        <dbReference type="SAM" id="MobiDB-lite"/>
    </source>
</evidence>
<dbReference type="VEuPathDB" id="FungiDB:A1O9_03012"/>
<dbReference type="OrthoDB" id="1045822at2759"/>
<evidence type="ECO:0000313" key="4">
    <source>
        <dbReference type="Proteomes" id="UP000027920"/>
    </source>
</evidence>
<dbReference type="EMBL" id="AMGV01000002">
    <property type="protein sequence ID" value="KEF61446.1"/>
    <property type="molecule type" value="Genomic_DNA"/>
</dbReference>
<dbReference type="Proteomes" id="UP000027920">
    <property type="component" value="Unassembled WGS sequence"/>
</dbReference>
<comment type="caution">
    <text evidence="3">The sequence shown here is derived from an EMBL/GenBank/DDBJ whole genome shotgun (WGS) entry which is preliminary data.</text>
</comment>
<dbReference type="PANTHER" id="PTHR47843:SF2">
    <property type="entry name" value="BTB DOMAIN-CONTAINING PROTEIN"/>
    <property type="match status" value="1"/>
</dbReference>
<keyword evidence="4" id="KW-1185">Reference proteome</keyword>
<feature type="compositionally biased region" description="Low complexity" evidence="1">
    <location>
        <begin position="1"/>
        <end position="28"/>
    </location>
</feature>
<feature type="region of interest" description="Disordered" evidence="1">
    <location>
        <begin position="1"/>
        <end position="41"/>
    </location>
</feature>
<evidence type="ECO:0000313" key="3">
    <source>
        <dbReference type="EMBL" id="KEF61446.1"/>
    </source>
</evidence>
<dbReference type="InterPro" id="IPR000210">
    <property type="entry name" value="BTB/POZ_dom"/>
</dbReference>
<dbReference type="AlphaFoldDB" id="A0A072PNI1"/>
<dbReference type="STRING" id="1182545.A0A072PNI1"/>
<dbReference type="PANTHER" id="PTHR47843">
    <property type="entry name" value="BTB DOMAIN-CONTAINING PROTEIN-RELATED"/>
    <property type="match status" value="1"/>
</dbReference>
<sequence>MAQQYGQSQQYGQPQQHGQGPQYPQGQQMPHAEKQHAQATSAYAHAHGAQGKWSFGLFDCCSPFGTCCLATWCPCMLYQKNHDLERGDADSSGCGGQVLVGSDKSEFVIHKNLICASSTFFTRAFAGNFAQGASQQIELPEEKSCLFKFFCDWLYLAEYYGANWSRIPIETEYGLDTRWLLLDHMGDRLIIPGIQVLVLRQFLMRLFTIQGASVPTEEMMKLIYEPDGEKLFRKYITEHVAFWLSTTGNRDAWGSHCKGIKKLGTDLLLELGSKFQGDNRLLSVAHPSERFVELTTSQGLDFEELVKKARLADTKTLSKESSSMFRQNRTMHRIPKRQPVSSTDVPEMGGVEVEAIKLEDDEVACDREIYQVQPESRVSTNLVTTGTIQFVTLSTIALTRSATD</sequence>
<dbReference type="RefSeq" id="XP_013264036.1">
    <property type="nucleotide sequence ID" value="XM_013408582.1"/>
</dbReference>
<accession>A0A072PNI1</accession>
<dbReference type="HOGENOM" id="CLU_681575_0_0_1"/>
<name>A0A072PNI1_9EURO</name>
<dbReference type="PROSITE" id="PS50097">
    <property type="entry name" value="BTB"/>
    <property type="match status" value="1"/>
</dbReference>
<proteinExistence type="predicted"/>
<dbReference type="SUPFAM" id="SSF54695">
    <property type="entry name" value="POZ domain"/>
    <property type="match status" value="1"/>
</dbReference>
<dbReference type="CDD" id="cd18186">
    <property type="entry name" value="BTB_POZ_ZBTB_KLHL-like"/>
    <property type="match status" value="1"/>
</dbReference>
<reference evidence="3 4" key="1">
    <citation type="submission" date="2013-03" db="EMBL/GenBank/DDBJ databases">
        <title>The Genome Sequence of Exophiala aquamarina CBS 119918.</title>
        <authorList>
            <consortium name="The Broad Institute Genomics Platform"/>
            <person name="Cuomo C."/>
            <person name="de Hoog S."/>
            <person name="Gorbushina A."/>
            <person name="Walker B."/>
            <person name="Young S.K."/>
            <person name="Zeng Q."/>
            <person name="Gargeya S."/>
            <person name="Fitzgerald M."/>
            <person name="Haas B."/>
            <person name="Abouelleil A."/>
            <person name="Allen A.W."/>
            <person name="Alvarado L."/>
            <person name="Arachchi H.M."/>
            <person name="Berlin A.M."/>
            <person name="Chapman S.B."/>
            <person name="Gainer-Dewar J."/>
            <person name="Goldberg J."/>
            <person name="Griggs A."/>
            <person name="Gujja S."/>
            <person name="Hansen M."/>
            <person name="Howarth C."/>
            <person name="Imamovic A."/>
            <person name="Ireland A."/>
            <person name="Larimer J."/>
            <person name="McCowan C."/>
            <person name="Murphy C."/>
            <person name="Pearson M."/>
            <person name="Poon T.W."/>
            <person name="Priest M."/>
            <person name="Roberts A."/>
            <person name="Saif S."/>
            <person name="Shea T."/>
            <person name="Sisk P."/>
            <person name="Sykes S."/>
            <person name="Wortman J."/>
            <person name="Nusbaum C."/>
            <person name="Birren B."/>
        </authorList>
    </citation>
    <scope>NUCLEOTIDE SEQUENCE [LARGE SCALE GENOMIC DNA]</scope>
    <source>
        <strain evidence="3 4">CBS 119918</strain>
    </source>
</reference>
<dbReference type="Pfam" id="PF04749">
    <property type="entry name" value="PLAC8"/>
    <property type="match status" value="1"/>
</dbReference>
<feature type="domain" description="BTB" evidence="2">
    <location>
        <begin position="94"/>
        <end position="163"/>
    </location>
</feature>
<dbReference type="InterPro" id="IPR006461">
    <property type="entry name" value="PLAC_motif_containing"/>
</dbReference>
<dbReference type="Gene3D" id="3.30.710.10">
    <property type="entry name" value="Potassium Channel Kv1.1, Chain A"/>
    <property type="match status" value="1"/>
</dbReference>
<organism evidence="3 4">
    <name type="scientific">Exophiala aquamarina CBS 119918</name>
    <dbReference type="NCBI Taxonomy" id="1182545"/>
    <lineage>
        <taxon>Eukaryota</taxon>
        <taxon>Fungi</taxon>
        <taxon>Dikarya</taxon>
        <taxon>Ascomycota</taxon>
        <taxon>Pezizomycotina</taxon>
        <taxon>Eurotiomycetes</taxon>
        <taxon>Chaetothyriomycetidae</taxon>
        <taxon>Chaetothyriales</taxon>
        <taxon>Herpotrichiellaceae</taxon>
        <taxon>Exophiala</taxon>
    </lineage>
</organism>
<protein>
    <recommendedName>
        <fullName evidence="2">BTB domain-containing protein</fullName>
    </recommendedName>
</protein>